<evidence type="ECO:0000313" key="3">
    <source>
        <dbReference type="Proteomes" id="UP001324634"/>
    </source>
</evidence>
<organism evidence="2 3">
    <name type="scientific">Peredibacter starrii</name>
    <dbReference type="NCBI Taxonomy" id="28202"/>
    <lineage>
        <taxon>Bacteria</taxon>
        <taxon>Pseudomonadati</taxon>
        <taxon>Bdellovibrionota</taxon>
        <taxon>Bacteriovoracia</taxon>
        <taxon>Bacteriovoracales</taxon>
        <taxon>Bacteriovoracaceae</taxon>
        <taxon>Peredibacter</taxon>
    </lineage>
</organism>
<accession>A0AAX4HSW0</accession>
<keyword evidence="1" id="KW-0732">Signal</keyword>
<name>A0AAX4HSW0_9BACT</name>
<sequence length="472" mass="54919">MKNMIRLMTVSAALLVMPKVHAEYSYEEMGLLRNDKEPMVSVFSKRERLRIKEKYKDENQKALLKRILYTTVFEMVNENDALCEPDLVKGLKAKLKANDLGSDQKSIEEYLKVLRTNNDIDDVFYLIITKAVEDDVKIASLNLKASASKSGASEELLKNNNIEELFHNFQEWPDEKNSCSYQEFFFIKKNIFNKDNKKSDKDKDVKAMINEAHKQKLISLETYHKLHYYLSDADLDKRDLWMQDYLKIIFLAKNKLNPIKKTYEVKNIEDEAEFSSERIKRFSKITRRRLLYRKYDQTQIILLAQVLQKASRRMGADPDTKTGIPVISQEFWIDLGNGQQENYVETLELDPQSQYNLARRRMRKDMIDLQMMDVFNKLTITHEDVVMAALETGYISLEDIEYVVKYDDLWNPTISKYQRISGFVFTVAGYSTFFLPPPWNVIASIGLGVVEGVVDNKLSTGAENDNPATFIE</sequence>
<proteinExistence type="predicted"/>
<gene>
    <name evidence="2" type="ORF">SOO65_06920</name>
</gene>
<protein>
    <submittedName>
        <fullName evidence="2">Uncharacterized protein</fullName>
    </submittedName>
</protein>
<dbReference type="Proteomes" id="UP001324634">
    <property type="component" value="Chromosome"/>
</dbReference>
<dbReference type="RefSeq" id="WP_321398723.1">
    <property type="nucleotide sequence ID" value="NZ_CP139487.1"/>
</dbReference>
<evidence type="ECO:0000256" key="1">
    <source>
        <dbReference type="SAM" id="SignalP"/>
    </source>
</evidence>
<feature type="chain" id="PRO_5043321037" evidence="1">
    <location>
        <begin position="23"/>
        <end position="472"/>
    </location>
</feature>
<dbReference type="KEGG" id="psti:SOO65_06920"/>
<feature type="signal peptide" evidence="1">
    <location>
        <begin position="1"/>
        <end position="22"/>
    </location>
</feature>
<reference evidence="2 3" key="1">
    <citation type="submission" date="2023-11" db="EMBL/GenBank/DDBJ databases">
        <title>Peredibacter starrii A3.12.</title>
        <authorList>
            <person name="Mitchell R.J."/>
        </authorList>
    </citation>
    <scope>NUCLEOTIDE SEQUENCE [LARGE SCALE GENOMIC DNA]</scope>
    <source>
        <strain evidence="2 3">A3.12</strain>
    </source>
</reference>
<evidence type="ECO:0000313" key="2">
    <source>
        <dbReference type="EMBL" id="WPU66475.1"/>
    </source>
</evidence>
<dbReference type="AlphaFoldDB" id="A0AAX4HSW0"/>
<keyword evidence="3" id="KW-1185">Reference proteome</keyword>
<dbReference type="EMBL" id="CP139487">
    <property type="protein sequence ID" value="WPU66475.1"/>
    <property type="molecule type" value="Genomic_DNA"/>
</dbReference>